<dbReference type="Proteomes" id="UP000321523">
    <property type="component" value="Unassembled WGS sequence"/>
</dbReference>
<dbReference type="SUPFAM" id="SSF53041">
    <property type="entry name" value="Resolvase-like"/>
    <property type="match status" value="1"/>
</dbReference>
<evidence type="ECO:0000259" key="7">
    <source>
        <dbReference type="PROSITE" id="PS51736"/>
    </source>
</evidence>
<keyword evidence="5" id="KW-0233">DNA recombination</keyword>
<keyword evidence="4" id="KW-0238">DNA-binding</keyword>
<comment type="similarity">
    <text evidence="1">Belongs to the site-specific recombinase resolvase family.</text>
</comment>
<dbReference type="RefSeq" id="WP_044436537.1">
    <property type="nucleotide sequence ID" value="NZ_BJYZ01000059.1"/>
</dbReference>
<evidence type="ECO:0000256" key="1">
    <source>
        <dbReference type="ARBA" id="ARBA00009913"/>
    </source>
</evidence>
<dbReference type="GO" id="GO:0000150">
    <property type="term" value="F:DNA strand exchange activity"/>
    <property type="evidence" value="ECO:0007669"/>
    <property type="project" value="UniProtKB-KW"/>
</dbReference>
<keyword evidence="3" id="KW-0230">DNA invertase</keyword>
<dbReference type="PANTHER" id="PTHR30461:SF2">
    <property type="entry name" value="SERINE RECOMBINASE PINE-RELATED"/>
    <property type="match status" value="1"/>
</dbReference>
<dbReference type="CDD" id="cd03768">
    <property type="entry name" value="SR_ResInv"/>
    <property type="match status" value="1"/>
</dbReference>
<dbReference type="PANTHER" id="PTHR30461">
    <property type="entry name" value="DNA-INVERTASE FROM LAMBDOID PROPHAGE"/>
    <property type="match status" value="1"/>
</dbReference>
<evidence type="ECO:0000313" key="8">
    <source>
        <dbReference type="EMBL" id="GEO43019.1"/>
    </source>
</evidence>
<dbReference type="InterPro" id="IPR050639">
    <property type="entry name" value="SSR_resolvase"/>
</dbReference>
<dbReference type="GO" id="GO:0015074">
    <property type="term" value="P:DNA integration"/>
    <property type="evidence" value="ECO:0007669"/>
    <property type="project" value="UniProtKB-KW"/>
</dbReference>
<evidence type="ECO:0000256" key="2">
    <source>
        <dbReference type="ARBA" id="ARBA00022908"/>
    </source>
</evidence>
<proteinExistence type="inferred from homology"/>
<evidence type="ECO:0000256" key="5">
    <source>
        <dbReference type="ARBA" id="ARBA00023172"/>
    </source>
</evidence>
<evidence type="ECO:0000256" key="3">
    <source>
        <dbReference type="ARBA" id="ARBA00023100"/>
    </source>
</evidence>
<feature type="domain" description="Resolvase/invertase-type recombinase catalytic" evidence="7">
    <location>
        <begin position="1"/>
        <end position="141"/>
    </location>
</feature>
<dbReference type="AlphaFoldDB" id="A0A512E2S0"/>
<reference evidence="8 9" key="1">
    <citation type="submission" date="2019-07" db="EMBL/GenBank/DDBJ databases">
        <title>Whole genome shotgun sequence of Skermanella aerolata NBRC 106429.</title>
        <authorList>
            <person name="Hosoyama A."/>
            <person name="Uohara A."/>
            <person name="Ohji S."/>
            <person name="Ichikawa N."/>
        </authorList>
    </citation>
    <scope>NUCLEOTIDE SEQUENCE [LARGE SCALE GENOMIC DNA]</scope>
    <source>
        <strain evidence="8 9">NBRC 106429</strain>
    </source>
</reference>
<accession>A0A512E2S0</accession>
<dbReference type="OrthoDB" id="9800103at2"/>
<dbReference type="SMART" id="SM00857">
    <property type="entry name" value="Resolvase"/>
    <property type="match status" value="1"/>
</dbReference>
<dbReference type="PROSITE" id="PS51736">
    <property type="entry name" value="RECOMBINASES_3"/>
    <property type="match status" value="1"/>
</dbReference>
<feature type="active site" description="O-(5'-phospho-DNA)-serine intermediate" evidence="6">
    <location>
        <position position="9"/>
    </location>
</feature>
<dbReference type="PROSITE" id="PS00398">
    <property type="entry name" value="RECOMBINASES_2"/>
    <property type="match status" value="1"/>
</dbReference>
<sequence>MLIGYMRVSRSDGSQVLDLQRDALLAAGVAPDHLYEDFASGKRDDRPGLAGCLKALREGDTLVVWKLDRLGRNLHHLVTTVHDLAARGVGFRVLTGQGAQIDTTTAAGKLIFGIFAALAEFERELIVERTKAGIAAARARGRNGGRPYKMTAAKVRLAQAAMGHLETKVEELCVELGVTRQTLYRHVAPDGSLRADGQRLLERKRM</sequence>
<dbReference type="Gene3D" id="3.40.50.1390">
    <property type="entry name" value="Resolvase, N-terminal catalytic domain"/>
    <property type="match status" value="1"/>
</dbReference>
<dbReference type="InterPro" id="IPR006119">
    <property type="entry name" value="Resolv_N"/>
</dbReference>
<evidence type="ECO:0000313" key="9">
    <source>
        <dbReference type="Proteomes" id="UP000321523"/>
    </source>
</evidence>
<keyword evidence="2" id="KW-0229">DNA integration</keyword>
<keyword evidence="9" id="KW-1185">Reference proteome</keyword>
<dbReference type="FunFam" id="3.40.50.1390:FF:000001">
    <property type="entry name" value="DNA recombinase"/>
    <property type="match status" value="1"/>
</dbReference>
<protein>
    <submittedName>
        <fullName evidence="8">TniR protein</fullName>
    </submittedName>
</protein>
<comment type="caution">
    <text evidence="8">The sequence shown here is derived from an EMBL/GenBank/DDBJ whole genome shotgun (WGS) entry which is preliminary data.</text>
</comment>
<evidence type="ECO:0000256" key="6">
    <source>
        <dbReference type="PIRSR" id="PIRSR606118-50"/>
    </source>
</evidence>
<name>A0A512E2S0_9PROT</name>
<organism evidence="8 9">
    <name type="scientific">Skermanella aerolata</name>
    <dbReference type="NCBI Taxonomy" id="393310"/>
    <lineage>
        <taxon>Bacteria</taxon>
        <taxon>Pseudomonadati</taxon>
        <taxon>Pseudomonadota</taxon>
        <taxon>Alphaproteobacteria</taxon>
        <taxon>Rhodospirillales</taxon>
        <taxon>Azospirillaceae</taxon>
        <taxon>Skermanella</taxon>
    </lineage>
</organism>
<dbReference type="Pfam" id="PF00239">
    <property type="entry name" value="Resolvase"/>
    <property type="match status" value="1"/>
</dbReference>
<dbReference type="InterPro" id="IPR036162">
    <property type="entry name" value="Resolvase-like_N_sf"/>
</dbReference>
<dbReference type="EMBL" id="BJYZ01000059">
    <property type="protein sequence ID" value="GEO43019.1"/>
    <property type="molecule type" value="Genomic_DNA"/>
</dbReference>
<dbReference type="InterPro" id="IPR006118">
    <property type="entry name" value="Recombinase_CS"/>
</dbReference>
<evidence type="ECO:0000256" key="4">
    <source>
        <dbReference type="ARBA" id="ARBA00023125"/>
    </source>
</evidence>
<gene>
    <name evidence="8" type="ORF">SAE02_71670</name>
</gene>
<dbReference type="GO" id="GO:0003677">
    <property type="term" value="F:DNA binding"/>
    <property type="evidence" value="ECO:0007669"/>
    <property type="project" value="UniProtKB-KW"/>
</dbReference>